<name>A0A1D9G717_MOOP1</name>
<sequence length="70" mass="8428">MSIECDEMWSFLKKKDNKQWIWLAIGRWPRYANDGRWPRYANKKLKKLLDFILDIVALDQQRNSGSLSLQ</sequence>
<dbReference type="EMBL" id="CP017708">
    <property type="protein sequence ID" value="WAN68603.1"/>
    <property type="molecule type" value="Genomic_DNA"/>
</dbReference>
<evidence type="ECO:0000313" key="1">
    <source>
        <dbReference type="EMBL" id="AOY83439.1"/>
    </source>
</evidence>
<dbReference type="Proteomes" id="UP000176944">
    <property type="component" value="Chromosome"/>
</dbReference>
<dbReference type="AlphaFoldDB" id="A0A1D9G717"/>
<dbReference type="EMBL" id="CP017708">
    <property type="protein sequence ID" value="AOY83439.1"/>
    <property type="molecule type" value="Genomic_DNA"/>
</dbReference>
<protein>
    <recommendedName>
        <fullName evidence="4">Transposase</fullName>
    </recommendedName>
</protein>
<reference evidence="3" key="1">
    <citation type="submission" date="2016-10" db="EMBL/GenBank/DDBJ databases">
        <title>Comparative genomics uncovers the prolific and rare metabolic potential of the cyanobacterial genus Moorea.</title>
        <authorList>
            <person name="Leao T."/>
            <person name="Castelao G."/>
            <person name="Korobeynikov A."/>
            <person name="Monroe E.A."/>
            <person name="Podell S."/>
            <person name="Glukhov E."/>
            <person name="Allen E."/>
            <person name="Gerwick W.H."/>
            <person name="Gerwick L."/>
        </authorList>
    </citation>
    <scope>NUCLEOTIDE SEQUENCE [LARGE SCALE GENOMIC DNA]</scope>
    <source>
        <strain evidence="3">JHB</strain>
    </source>
</reference>
<reference evidence="1" key="3">
    <citation type="submission" date="2022-10" db="EMBL/GenBank/DDBJ databases">
        <authorList>
            <person name="Ngo T.-E."/>
        </authorList>
    </citation>
    <scope>NUCLEOTIDE SEQUENCE</scope>
    <source>
        <strain evidence="1">JHB</strain>
    </source>
</reference>
<accession>A0A1D9G717</accession>
<evidence type="ECO:0000313" key="3">
    <source>
        <dbReference type="Proteomes" id="UP000176944"/>
    </source>
</evidence>
<evidence type="ECO:0008006" key="4">
    <source>
        <dbReference type="Google" id="ProtNLM"/>
    </source>
</evidence>
<reference evidence="1" key="2">
    <citation type="journal article" date="2017" name="Proc. Natl. Acad. Sci. U.S.A.">
        <title>Comparative genomics uncovers the prolific and distinctive metabolic potential of the cyanobacterial genus Moorea.</title>
        <authorList>
            <person name="Leao T."/>
            <person name="Castelao G."/>
            <person name="Korobeynikov A."/>
            <person name="Monroe E.A."/>
            <person name="Podell S."/>
            <person name="Glukhov E."/>
            <person name="Allen E.E."/>
            <person name="Gerwick W.H."/>
            <person name="Gerwick L."/>
        </authorList>
    </citation>
    <scope>NUCLEOTIDE SEQUENCE</scope>
    <source>
        <strain evidence="1">JHB</strain>
    </source>
</reference>
<evidence type="ECO:0000313" key="2">
    <source>
        <dbReference type="EMBL" id="WAN68603.1"/>
    </source>
</evidence>
<organism evidence="1 3">
    <name type="scientific">Moorena producens (strain JHB)</name>
    <dbReference type="NCBI Taxonomy" id="1454205"/>
    <lineage>
        <taxon>Bacteria</taxon>
        <taxon>Bacillati</taxon>
        <taxon>Cyanobacteriota</taxon>
        <taxon>Cyanophyceae</taxon>
        <taxon>Coleofasciculales</taxon>
        <taxon>Coleofasciculaceae</taxon>
        <taxon>Moorena</taxon>
    </lineage>
</organism>
<proteinExistence type="predicted"/>
<gene>
    <name evidence="1" type="ORF">BJP36_29520</name>
    <name evidence="2" type="ORF">BJP36_40235</name>
</gene>